<evidence type="ECO:0000313" key="2">
    <source>
        <dbReference type="EMBL" id="CAH1415399.1"/>
    </source>
</evidence>
<sequence length="157" mass="17028">MSLSPSLLFSPTTTSHHHQISDLRPMSPPILCPHSNSLSQISKNPQSENQGRFSFFPHQSTEIKEGTVVGTTTIVGTRVSVHRTSIYFSRSSVPQLTSPPCSPPSPEECDQAVEGLSSSKAKAKTKKVKESKSIFHRTCGVLSGIRPALRVVASMSR</sequence>
<feature type="compositionally biased region" description="Low complexity" evidence="1">
    <location>
        <begin position="1"/>
        <end position="14"/>
    </location>
</feature>
<dbReference type="EMBL" id="CAKMRJ010000001">
    <property type="protein sequence ID" value="CAH1415399.1"/>
    <property type="molecule type" value="Genomic_DNA"/>
</dbReference>
<protein>
    <submittedName>
        <fullName evidence="2">Uncharacterized protein</fullName>
    </submittedName>
</protein>
<evidence type="ECO:0000313" key="3">
    <source>
        <dbReference type="Proteomes" id="UP001157418"/>
    </source>
</evidence>
<evidence type="ECO:0000256" key="1">
    <source>
        <dbReference type="SAM" id="MobiDB-lite"/>
    </source>
</evidence>
<proteinExistence type="predicted"/>
<dbReference type="AlphaFoldDB" id="A0AAU9LUC9"/>
<keyword evidence="3" id="KW-1185">Reference proteome</keyword>
<comment type="caution">
    <text evidence="2">The sequence shown here is derived from an EMBL/GenBank/DDBJ whole genome shotgun (WGS) entry which is preliminary data.</text>
</comment>
<name>A0AAU9LUC9_9ASTR</name>
<gene>
    <name evidence="2" type="ORF">LVIROSA_LOCUS3251</name>
</gene>
<reference evidence="2 3" key="1">
    <citation type="submission" date="2022-01" db="EMBL/GenBank/DDBJ databases">
        <authorList>
            <person name="Xiong W."/>
            <person name="Schranz E."/>
        </authorList>
    </citation>
    <scope>NUCLEOTIDE SEQUENCE [LARGE SCALE GENOMIC DNA]</scope>
</reference>
<feature type="region of interest" description="Disordered" evidence="1">
    <location>
        <begin position="1"/>
        <end position="53"/>
    </location>
</feature>
<dbReference type="Proteomes" id="UP001157418">
    <property type="component" value="Unassembled WGS sequence"/>
</dbReference>
<organism evidence="2 3">
    <name type="scientific">Lactuca virosa</name>
    <dbReference type="NCBI Taxonomy" id="75947"/>
    <lineage>
        <taxon>Eukaryota</taxon>
        <taxon>Viridiplantae</taxon>
        <taxon>Streptophyta</taxon>
        <taxon>Embryophyta</taxon>
        <taxon>Tracheophyta</taxon>
        <taxon>Spermatophyta</taxon>
        <taxon>Magnoliopsida</taxon>
        <taxon>eudicotyledons</taxon>
        <taxon>Gunneridae</taxon>
        <taxon>Pentapetalae</taxon>
        <taxon>asterids</taxon>
        <taxon>campanulids</taxon>
        <taxon>Asterales</taxon>
        <taxon>Asteraceae</taxon>
        <taxon>Cichorioideae</taxon>
        <taxon>Cichorieae</taxon>
        <taxon>Lactucinae</taxon>
        <taxon>Lactuca</taxon>
    </lineage>
</organism>
<accession>A0AAU9LUC9</accession>
<feature type="compositionally biased region" description="Polar residues" evidence="1">
    <location>
        <begin position="34"/>
        <end position="53"/>
    </location>
</feature>